<dbReference type="EC" id="4.2.1.20" evidence="9"/>
<evidence type="ECO:0000256" key="2">
    <source>
        <dbReference type="ARBA" id="ARBA00004733"/>
    </source>
</evidence>
<dbReference type="EMBL" id="LWMV01000115">
    <property type="protein sequence ID" value="KZX14127.1"/>
    <property type="molecule type" value="Genomic_DNA"/>
</dbReference>
<dbReference type="InterPro" id="IPR013785">
    <property type="entry name" value="Aldolase_TIM"/>
</dbReference>
<dbReference type="GO" id="GO:0004834">
    <property type="term" value="F:tryptophan synthase activity"/>
    <property type="evidence" value="ECO:0007669"/>
    <property type="project" value="UniProtKB-UniRule"/>
</dbReference>
<keyword evidence="12" id="KW-1185">Reference proteome</keyword>
<evidence type="ECO:0000313" key="11">
    <source>
        <dbReference type="EMBL" id="KZX14127.1"/>
    </source>
</evidence>
<comment type="pathway">
    <text evidence="2 9">Amino-acid biosynthesis; L-tryptophan biosynthesis; L-tryptophan from chorismate: step 5/5.</text>
</comment>
<organism evidence="11 12">
    <name type="scientific">Methanobrevibacter curvatus</name>
    <dbReference type="NCBI Taxonomy" id="49547"/>
    <lineage>
        <taxon>Archaea</taxon>
        <taxon>Methanobacteriati</taxon>
        <taxon>Methanobacteriota</taxon>
        <taxon>Methanomada group</taxon>
        <taxon>Methanobacteria</taxon>
        <taxon>Methanobacteriales</taxon>
        <taxon>Methanobacteriaceae</taxon>
        <taxon>Methanobrevibacter</taxon>
    </lineage>
</organism>
<dbReference type="InterPro" id="IPR002028">
    <property type="entry name" value="Trp_synthase_suA"/>
</dbReference>
<dbReference type="PANTHER" id="PTHR43406">
    <property type="entry name" value="TRYPTOPHAN SYNTHASE, ALPHA CHAIN"/>
    <property type="match status" value="1"/>
</dbReference>
<comment type="subunit">
    <text evidence="3 9">Tetramer of two alpha and two beta chains.</text>
</comment>
<gene>
    <name evidence="9 11" type="primary">trpA</name>
    <name evidence="11" type="ORF">MBCUR_06030</name>
</gene>
<keyword evidence="7 9" id="KW-0456">Lyase</keyword>
<dbReference type="PATRIC" id="fig|49547.3.peg.633"/>
<dbReference type="PROSITE" id="PS00167">
    <property type="entry name" value="TRP_SYNTHASE_ALPHA"/>
    <property type="match status" value="1"/>
</dbReference>
<dbReference type="GO" id="GO:0005829">
    <property type="term" value="C:cytosol"/>
    <property type="evidence" value="ECO:0007669"/>
    <property type="project" value="TreeGrafter"/>
</dbReference>
<comment type="catalytic activity">
    <reaction evidence="8 9">
        <text>(1S,2R)-1-C-(indol-3-yl)glycerol 3-phosphate + L-serine = D-glyceraldehyde 3-phosphate + L-tryptophan + H2O</text>
        <dbReference type="Rhea" id="RHEA:10532"/>
        <dbReference type="ChEBI" id="CHEBI:15377"/>
        <dbReference type="ChEBI" id="CHEBI:33384"/>
        <dbReference type="ChEBI" id="CHEBI:57912"/>
        <dbReference type="ChEBI" id="CHEBI:58866"/>
        <dbReference type="ChEBI" id="CHEBI:59776"/>
        <dbReference type="EC" id="4.2.1.20"/>
    </reaction>
</comment>
<evidence type="ECO:0000256" key="10">
    <source>
        <dbReference type="RuleBase" id="RU003662"/>
    </source>
</evidence>
<dbReference type="SUPFAM" id="SSF51366">
    <property type="entry name" value="Ribulose-phoshate binding barrel"/>
    <property type="match status" value="1"/>
</dbReference>
<evidence type="ECO:0000256" key="9">
    <source>
        <dbReference type="HAMAP-Rule" id="MF_00131"/>
    </source>
</evidence>
<dbReference type="STRING" id="49547.MBCUR_06030"/>
<keyword evidence="5 9" id="KW-0822">Tryptophan biosynthesis</keyword>
<proteinExistence type="inferred from homology"/>
<reference evidence="11 12" key="1">
    <citation type="submission" date="2016-04" db="EMBL/GenBank/DDBJ databases">
        <title>Genome sequence of Methanobrevibacter curvatus DSM 11111.</title>
        <authorList>
            <person name="Poehlein A."/>
            <person name="Seedorf H."/>
            <person name="Daniel R."/>
        </authorList>
    </citation>
    <scope>NUCLEOTIDE SEQUENCE [LARGE SCALE GENOMIC DNA]</scope>
    <source>
        <strain evidence="11 12">DSM 11111</strain>
    </source>
</reference>
<comment type="similarity">
    <text evidence="9 10">Belongs to the TrpA family.</text>
</comment>
<keyword evidence="4 9" id="KW-0028">Amino-acid biosynthesis</keyword>
<accession>A0A166CGI7</accession>
<protein>
    <recommendedName>
        <fullName evidence="9">Tryptophan synthase alpha chain</fullName>
        <ecNumber evidence="9">4.2.1.20</ecNumber>
    </recommendedName>
</protein>
<dbReference type="Pfam" id="PF00290">
    <property type="entry name" value="Trp_syntA"/>
    <property type="match status" value="1"/>
</dbReference>
<name>A0A166CGI7_9EURY</name>
<comment type="caution">
    <text evidence="11">The sequence shown here is derived from an EMBL/GenBank/DDBJ whole genome shotgun (WGS) entry which is preliminary data.</text>
</comment>
<feature type="active site" description="Proton acceptor" evidence="9">
    <location>
        <position position="61"/>
    </location>
</feature>
<dbReference type="AlphaFoldDB" id="A0A166CGI7"/>
<evidence type="ECO:0000256" key="8">
    <source>
        <dbReference type="ARBA" id="ARBA00049047"/>
    </source>
</evidence>
<evidence type="ECO:0000256" key="4">
    <source>
        <dbReference type="ARBA" id="ARBA00022605"/>
    </source>
</evidence>
<feature type="active site" description="Proton acceptor" evidence="9">
    <location>
        <position position="72"/>
    </location>
</feature>
<sequence>MNNYTNEANKINNKTNNISKITKAFQNKKAFIGFLTAGDPNKEKTVEYVLAMAEAGADIVEIGIPFSDPIAEGPVIQEANTRALSKNLNTDDVFDIVKEIRKKTDIPLAFLTYINPIFYYGYERFFKKCKEVDVNGIIIPDLPFEEKNEIKEITEKYYVDLISLIAPTSKDRIKMIAKESTGFIYLVSSMGVTGMRNKIKTDLKEIISEIRGVSNTPIAVGFGINTPEQVKKISQISEGAIVGSAIVKIIAEHGVNAKKPIIDYVSKMKKATK</sequence>
<keyword evidence="6 9" id="KW-0057">Aromatic amino acid biosynthesis</keyword>
<comment type="function">
    <text evidence="1 9">The alpha subunit is responsible for the aldol cleavage of indoleglycerol phosphate to indole and glyceraldehyde 3-phosphate.</text>
</comment>
<evidence type="ECO:0000256" key="5">
    <source>
        <dbReference type="ARBA" id="ARBA00022822"/>
    </source>
</evidence>
<dbReference type="InterPro" id="IPR011060">
    <property type="entry name" value="RibuloseP-bd_barrel"/>
</dbReference>
<dbReference type="FunFam" id="3.20.20.70:FF:000037">
    <property type="entry name" value="Tryptophan synthase alpha chain"/>
    <property type="match status" value="1"/>
</dbReference>
<evidence type="ECO:0000256" key="6">
    <source>
        <dbReference type="ARBA" id="ARBA00023141"/>
    </source>
</evidence>
<evidence type="ECO:0000256" key="1">
    <source>
        <dbReference type="ARBA" id="ARBA00003365"/>
    </source>
</evidence>
<dbReference type="Gene3D" id="3.20.20.70">
    <property type="entry name" value="Aldolase class I"/>
    <property type="match status" value="1"/>
</dbReference>
<evidence type="ECO:0000313" key="12">
    <source>
        <dbReference type="Proteomes" id="UP000077245"/>
    </source>
</evidence>
<dbReference type="Proteomes" id="UP000077245">
    <property type="component" value="Unassembled WGS sequence"/>
</dbReference>
<dbReference type="PANTHER" id="PTHR43406:SF1">
    <property type="entry name" value="TRYPTOPHAN SYNTHASE ALPHA CHAIN, CHLOROPLASTIC"/>
    <property type="match status" value="1"/>
</dbReference>
<dbReference type="HAMAP" id="MF_00131">
    <property type="entry name" value="Trp_synth_alpha"/>
    <property type="match status" value="1"/>
</dbReference>
<evidence type="ECO:0000256" key="7">
    <source>
        <dbReference type="ARBA" id="ARBA00023239"/>
    </source>
</evidence>
<dbReference type="UniPathway" id="UPA00035">
    <property type="reaction ID" value="UER00044"/>
</dbReference>
<dbReference type="NCBIfam" id="TIGR00262">
    <property type="entry name" value="trpA"/>
    <property type="match status" value="1"/>
</dbReference>
<dbReference type="CDD" id="cd04724">
    <property type="entry name" value="Tryptophan_synthase_alpha"/>
    <property type="match status" value="1"/>
</dbReference>
<evidence type="ECO:0000256" key="3">
    <source>
        <dbReference type="ARBA" id="ARBA00011270"/>
    </source>
</evidence>
<dbReference type="InterPro" id="IPR018204">
    <property type="entry name" value="Trp_synthase_alpha_AS"/>
</dbReference>